<dbReference type="Proteomes" id="UP000019149">
    <property type="component" value="Unassembled WGS sequence"/>
</dbReference>
<evidence type="ECO:0000313" key="3">
    <source>
        <dbReference type="Proteomes" id="UP000019149"/>
    </source>
</evidence>
<feature type="transmembrane region" description="Helical" evidence="1">
    <location>
        <begin position="5"/>
        <end position="24"/>
    </location>
</feature>
<protein>
    <submittedName>
        <fullName evidence="2">Uncharacterized protein</fullName>
    </submittedName>
</protein>
<comment type="caution">
    <text evidence="2">The sequence shown here is derived from an EMBL/GenBank/DDBJ whole genome shotgun (WGS) entry which is preliminary data.</text>
</comment>
<reference evidence="2 3" key="1">
    <citation type="journal article" date="2013" name="Nat. Genet.">
        <title>The genome of the hydatid tapeworm Echinococcus granulosus.</title>
        <authorList>
            <person name="Zheng H."/>
            <person name="Zhang W."/>
            <person name="Zhang L."/>
            <person name="Zhang Z."/>
            <person name="Li J."/>
            <person name="Lu G."/>
            <person name="Zhu Y."/>
            <person name="Wang Y."/>
            <person name="Huang Y."/>
            <person name="Liu J."/>
            <person name="Kang H."/>
            <person name="Chen J."/>
            <person name="Wang L."/>
            <person name="Chen A."/>
            <person name="Yu S."/>
            <person name="Gao Z."/>
            <person name="Jin L."/>
            <person name="Gu W."/>
            <person name="Wang Z."/>
            <person name="Zhao L."/>
            <person name="Shi B."/>
            <person name="Wen H."/>
            <person name="Lin R."/>
            <person name="Jones M.K."/>
            <person name="Brejova B."/>
            <person name="Vinar T."/>
            <person name="Zhao G."/>
            <person name="McManus D.P."/>
            <person name="Chen Z."/>
            <person name="Zhou Y."/>
            <person name="Wang S."/>
        </authorList>
    </citation>
    <scope>NUCLEOTIDE SEQUENCE [LARGE SCALE GENOMIC DNA]</scope>
</reference>
<accession>W6UE35</accession>
<name>W6UE35_ECHGR</name>
<dbReference type="RefSeq" id="XP_024350871.1">
    <property type="nucleotide sequence ID" value="XM_024494686.1"/>
</dbReference>
<feature type="transmembrane region" description="Helical" evidence="1">
    <location>
        <begin position="36"/>
        <end position="57"/>
    </location>
</feature>
<dbReference type="GeneID" id="36341152"/>
<dbReference type="OrthoDB" id="6266799at2759"/>
<proteinExistence type="predicted"/>
<dbReference type="AlphaFoldDB" id="W6UE35"/>
<keyword evidence="3" id="KW-1185">Reference proteome</keyword>
<gene>
    <name evidence="2" type="ORF">EGR_05437</name>
</gene>
<keyword evidence="1" id="KW-0472">Membrane</keyword>
<organism evidence="2 3">
    <name type="scientific">Echinococcus granulosus</name>
    <name type="common">Hydatid tapeworm</name>
    <dbReference type="NCBI Taxonomy" id="6210"/>
    <lineage>
        <taxon>Eukaryota</taxon>
        <taxon>Metazoa</taxon>
        <taxon>Spiralia</taxon>
        <taxon>Lophotrochozoa</taxon>
        <taxon>Platyhelminthes</taxon>
        <taxon>Cestoda</taxon>
        <taxon>Eucestoda</taxon>
        <taxon>Cyclophyllidea</taxon>
        <taxon>Taeniidae</taxon>
        <taxon>Echinococcus</taxon>
        <taxon>Echinococcus granulosus group</taxon>
    </lineage>
</organism>
<dbReference type="KEGG" id="egl:EGR_05437"/>
<evidence type="ECO:0000256" key="1">
    <source>
        <dbReference type="SAM" id="Phobius"/>
    </source>
</evidence>
<feature type="transmembrane region" description="Helical" evidence="1">
    <location>
        <begin position="64"/>
        <end position="89"/>
    </location>
</feature>
<keyword evidence="1" id="KW-1133">Transmembrane helix</keyword>
<sequence>MDRKILHLIFSLAVGFLFFFAIGYDGWGPGGQHSDTMTGALLLTTGFVVLIAGIVLIRLILSDYAWIAIVACAYVFISAFLSIVGLCFYAKSSHIWSPIIGTAATTLTVVLSIILIFDLAYKHFTFTKFFV</sequence>
<evidence type="ECO:0000313" key="2">
    <source>
        <dbReference type="EMBL" id="EUB59675.1"/>
    </source>
</evidence>
<dbReference type="EMBL" id="APAU02000040">
    <property type="protein sequence ID" value="EUB59675.1"/>
    <property type="molecule type" value="Genomic_DNA"/>
</dbReference>
<dbReference type="CTD" id="36341152"/>
<feature type="transmembrane region" description="Helical" evidence="1">
    <location>
        <begin position="95"/>
        <end position="121"/>
    </location>
</feature>
<keyword evidence="1" id="KW-0812">Transmembrane</keyword>